<dbReference type="PATRIC" id="fig|476652.3.peg.3304"/>
<organism evidence="2 3">
    <name type="scientific">Desulfosporosinus acididurans</name>
    <dbReference type="NCBI Taxonomy" id="476652"/>
    <lineage>
        <taxon>Bacteria</taxon>
        <taxon>Bacillati</taxon>
        <taxon>Bacillota</taxon>
        <taxon>Clostridia</taxon>
        <taxon>Eubacteriales</taxon>
        <taxon>Desulfitobacteriaceae</taxon>
        <taxon>Desulfosporosinus</taxon>
    </lineage>
</organism>
<dbReference type="Proteomes" id="UP000036356">
    <property type="component" value="Unassembled WGS sequence"/>
</dbReference>
<dbReference type="EMBL" id="LDZY01000011">
    <property type="protein sequence ID" value="KLU64812.1"/>
    <property type="molecule type" value="Genomic_DNA"/>
</dbReference>
<dbReference type="PANTHER" id="PTHR30178">
    <property type="entry name" value="INNER MEMBRANE PROTEIN YAAH"/>
    <property type="match status" value="1"/>
</dbReference>
<feature type="transmembrane region" description="Helical" evidence="1">
    <location>
        <begin position="106"/>
        <end position="126"/>
    </location>
</feature>
<keyword evidence="1" id="KW-1133">Transmembrane helix</keyword>
<evidence type="ECO:0008006" key="4">
    <source>
        <dbReference type="Google" id="ProtNLM"/>
    </source>
</evidence>
<dbReference type="STRING" id="476652.DEAC_c31400"/>
<evidence type="ECO:0000313" key="2">
    <source>
        <dbReference type="EMBL" id="KLU64812.1"/>
    </source>
</evidence>
<accession>A0A0J1FN92</accession>
<dbReference type="AlphaFoldDB" id="A0A0J1FN92"/>
<keyword evidence="1" id="KW-0472">Membrane</keyword>
<evidence type="ECO:0000313" key="3">
    <source>
        <dbReference type="Proteomes" id="UP000036356"/>
    </source>
</evidence>
<comment type="caution">
    <text evidence="2">The sequence shown here is derived from an EMBL/GenBank/DDBJ whole genome shotgun (WGS) entry which is preliminary data.</text>
</comment>
<feature type="transmembrane region" description="Helical" evidence="1">
    <location>
        <begin position="16"/>
        <end position="34"/>
    </location>
</feature>
<keyword evidence="3" id="KW-1185">Reference proteome</keyword>
<feature type="transmembrane region" description="Helical" evidence="1">
    <location>
        <begin position="164"/>
        <end position="188"/>
    </location>
</feature>
<protein>
    <recommendedName>
        <fullName evidence="4">GPR1/FUN34/yaaH family protein</fullName>
    </recommendedName>
</protein>
<dbReference type="RefSeq" id="WP_047810964.1">
    <property type="nucleotide sequence ID" value="NZ_LDZY01000011.1"/>
</dbReference>
<reference evidence="2 3" key="1">
    <citation type="submission" date="2015-06" db="EMBL/GenBank/DDBJ databases">
        <title>Draft genome of the moderately acidophilic sulfate reducer Candidatus Desulfosporosinus acididurans strain M1.</title>
        <authorList>
            <person name="Poehlein A."/>
            <person name="Petzsch P."/>
            <person name="Johnson B.D."/>
            <person name="Schloemann M."/>
            <person name="Daniel R."/>
            <person name="Muehling M."/>
        </authorList>
    </citation>
    <scope>NUCLEOTIDE SEQUENCE [LARGE SCALE GENOMIC DNA]</scope>
    <source>
        <strain evidence="2 3">M1</strain>
    </source>
</reference>
<proteinExistence type="predicted"/>
<dbReference type="GO" id="GO:0071422">
    <property type="term" value="P:succinate transmembrane transport"/>
    <property type="evidence" value="ECO:0007669"/>
    <property type="project" value="TreeGrafter"/>
</dbReference>
<gene>
    <name evidence="2" type="ORF">DEAC_c31400</name>
</gene>
<sequence>MSGEHQDSAFANPSPAGLVALGTTLIMFFALLSGRVAPTCLPIFAMWLLGGFVIQIVVGIIELRINNILGGNLFTWFSGYFMLATGLAMLMEYFGGHAGLKFDGTIEGWGWIGLTLAQILWSPAFFKRTPLYLNLIMMAMITSSIFITLMKLDWVSPAICAPIAAWLSLIAGCLGLWWSGVICINWAFEREVIPNPGPILSGSTQRGNTGVPRA</sequence>
<keyword evidence="1" id="KW-0812">Transmembrane</keyword>
<dbReference type="GO" id="GO:0015360">
    <property type="term" value="F:acetate:proton symporter activity"/>
    <property type="evidence" value="ECO:0007669"/>
    <property type="project" value="TreeGrafter"/>
</dbReference>
<feature type="transmembrane region" description="Helical" evidence="1">
    <location>
        <begin position="73"/>
        <end position="94"/>
    </location>
</feature>
<dbReference type="PANTHER" id="PTHR30178:SF3">
    <property type="entry name" value="SUCCINATE-ACETATE_PROTON SYMPORTER SATP"/>
    <property type="match status" value="1"/>
</dbReference>
<feature type="transmembrane region" description="Helical" evidence="1">
    <location>
        <begin position="132"/>
        <end position="152"/>
    </location>
</feature>
<name>A0A0J1FN92_9FIRM</name>
<dbReference type="GO" id="GO:0005886">
    <property type="term" value="C:plasma membrane"/>
    <property type="evidence" value="ECO:0007669"/>
    <property type="project" value="TreeGrafter"/>
</dbReference>
<dbReference type="InterPro" id="IPR047623">
    <property type="entry name" value="SatP"/>
</dbReference>
<feature type="transmembrane region" description="Helical" evidence="1">
    <location>
        <begin position="41"/>
        <end position="61"/>
    </location>
</feature>
<evidence type="ECO:0000256" key="1">
    <source>
        <dbReference type="SAM" id="Phobius"/>
    </source>
</evidence>